<evidence type="ECO:0000313" key="1">
    <source>
        <dbReference type="EMBL" id="WWT41099.1"/>
    </source>
</evidence>
<sequence>MVFIRDVADQKREATELLSKLRMVDPFAMIAGGAPRDWYFDKTAKDLDVYMRLPNHNTVALVSDLARVVGITHLGKIDKVKESTYAELPNLKWVFVGEYNGVPVNLMVMEKGVREEIIKDFDVAICRAWFDGEQCHYMEEFEFCVKTCVCLVHEKYTGKEAHIRKMAKRFPQFMFFKKVEVPEGDVNFAVPPEDVCAEAALPPIAPIFPRAQVITEAYGKPKKTLDQAWDDL</sequence>
<name>A0AC61ZTC2_9CAUD</name>
<proteinExistence type="predicted"/>
<organism evidence="1">
    <name type="scientific">Klebsiella phage phi1_175008</name>
    <dbReference type="NCBI Taxonomy" id="3127744"/>
    <lineage>
        <taxon>Viruses</taxon>
        <taxon>Duplodnaviria</taxon>
        <taxon>Heunggongvirae</taxon>
        <taxon>Uroviricota</taxon>
        <taxon>Caudoviricetes</taxon>
        <taxon>Stephanstirmvirinae</taxon>
    </lineage>
</organism>
<accession>A0AC61ZTC2</accession>
<dbReference type="EMBL" id="PP357458">
    <property type="protein sequence ID" value="WWT41099.1"/>
    <property type="molecule type" value="Genomic_DNA"/>
</dbReference>
<reference evidence="1" key="1">
    <citation type="submission" date="2024-02" db="EMBL/GenBank/DDBJ databases">
        <title>Klebsiella phages.</title>
        <authorList>
            <person name="Li J."/>
            <person name="Feng Y."/>
            <person name="Zong Z."/>
        </authorList>
    </citation>
    <scope>NUCLEOTIDE SEQUENCE</scope>
</reference>
<protein>
    <submittedName>
        <fullName evidence="1">Uncharacterized protein</fullName>
    </submittedName>
</protein>